<sequence>MLDDNKLQCIQLIVKGESKTEIAKLIKVSRKTIYNWIEDEEFKKELSEMREESKNRAKEIINNEAVKAAKIVVDLMQKAKSEKVRYGAASDILDRGLGKATSRMELSDSREGEDDVSVDVLDQEIKEIDNE</sequence>
<evidence type="ECO:0000313" key="2">
    <source>
        <dbReference type="EMBL" id="MPQ63116.1"/>
    </source>
</evidence>
<dbReference type="EMBL" id="SPSF01000032">
    <property type="protein sequence ID" value="MPQ63116.1"/>
    <property type="molecule type" value="Genomic_DNA"/>
</dbReference>
<accession>A0A5N7J302</accession>
<dbReference type="Proteomes" id="UP000342249">
    <property type="component" value="Unassembled WGS sequence"/>
</dbReference>
<organism evidence="2 3">
    <name type="scientific">Clostridium estertheticum</name>
    <dbReference type="NCBI Taxonomy" id="238834"/>
    <lineage>
        <taxon>Bacteria</taxon>
        <taxon>Bacillati</taxon>
        <taxon>Bacillota</taxon>
        <taxon>Clostridia</taxon>
        <taxon>Eubacteriales</taxon>
        <taxon>Clostridiaceae</taxon>
        <taxon>Clostridium</taxon>
    </lineage>
</organism>
<reference evidence="2 3" key="1">
    <citation type="journal article" date="2019" name="Lett. Appl. Microbiol.">
        <title>A case of 'blown pack' spoilage of vacuum-packaged pork likely associated with Clostridium estertheticum in Canada.</title>
        <authorList>
            <person name="Zhang P."/>
            <person name="Ward P."/>
            <person name="McMullen L.M."/>
            <person name="Yang X."/>
        </authorList>
    </citation>
    <scope>NUCLEOTIDE SEQUENCE [LARGE SCALE GENOMIC DNA]</scope>
    <source>
        <strain evidence="2 3">MA19</strain>
    </source>
</reference>
<dbReference type="RefSeq" id="WP_152752671.1">
    <property type="nucleotide sequence ID" value="NZ_SPSE01000033.1"/>
</dbReference>
<evidence type="ECO:0000313" key="3">
    <source>
        <dbReference type="Proteomes" id="UP000342249"/>
    </source>
</evidence>
<dbReference type="InterPro" id="IPR009057">
    <property type="entry name" value="Homeodomain-like_sf"/>
</dbReference>
<dbReference type="Gene3D" id="1.10.10.60">
    <property type="entry name" value="Homeodomain-like"/>
    <property type="match status" value="1"/>
</dbReference>
<dbReference type="InterPro" id="IPR055247">
    <property type="entry name" value="InsJ-like_HTH"/>
</dbReference>
<evidence type="ECO:0000259" key="1">
    <source>
        <dbReference type="Pfam" id="PF13518"/>
    </source>
</evidence>
<dbReference type="Pfam" id="PF13518">
    <property type="entry name" value="HTH_28"/>
    <property type="match status" value="1"/>
</dbReference>
<gene>
    <name evidence="2" type="ORF">E4V82_13475</name>
</gene>
<protein>
    <submittedName>
        <fullName evidence="2">Helix-turn-helix domain-containing protein</fullName>
    </submittedName>
</protein>
<dbReference type="AlphaFoldDB" id="A0A5N7J302"/>
<dbReference type="SUPFAM" id="SSF46689">
    <property type="entry name" value="Homeodomain-like"/>
    <property type="match status" value="1"/>
</dbReference>
<comment type="caution">
    <text evidence="2">The sequence shown here is derived from an EMBL/GenBank/DDBJ whole genome shotgun (WGS) entry which is preliminary data.</text>
</comment>
<proteinExistence type="predicted"/>
<name>A0A5N7J302_9CLOT</name>
<feature type="domain" description="Insertion element IS150 protein InsJ-like helix-turn-helix" evidence="1">
    <location>
        <begin position="6"/>
        <end position="40"/>
    </location>
</feature>